<evidence type="ECO:0000256" key="1">
    <source>
        <dbReference type="ARBA" id="ARBA00004123"/>
    </source>
</evidence>
<organism evidence="5 6">
    <name type="scientific">Zostera marina</name>
    <name type="common">Eelgrass</name>
    <dbReference type="NCBI Taxonomy" id="29655"/>
    <lineage>
        <taxon>Eukaryota</taxon>
        <taxon>Viridiplantae</taxon>
        <taxon>Streptophyta</taxon>
        <taxon>Embryophyta</taxon>
        <taxon>Tracheophyta</taxon>
        <taxon>Spermatophyta</taxon>
        <taxon>Magnoliopsida</taxon>
        <taxon>Liliopsida</taxon>
        <taxon>Zosteraceae</taxon>
        <taxon>Zostera</taxon>
    </lineage>
</organism>
<dbReference type="InterPro" id="IPR044159">
    <property type="entry name" value="IQM"/>
</dbReference>
<dbReference type="PANTHER" id="PTHR31250">
    <property type="entry name" value="IQ DOMAIN-CONTAINING PROTEIN IQM3"/>
    <property type="match status" value="1"/>
</dbReference>
<keyword evidence="4" id="KW-0539">Nucleus</keyword>
<dbReference type="PANTHER" id="PTHR31250:SF27">
    <property type="entry name" value="IQ DOMAIN-CONTAINING PROTEIN IQM5"/>
    <property type="match status" value="1"/>
</dbReference>
<evidence type="ECO:0000256" key="2">
    <source>
        <dbReference type="ARBA" id="ARBA00004496"/>
    </source>
</evidence>
<sequence>MLMYDINTRQFGCGRGGCKLRNIIPFDGRDHFKDNDPSEVTTRKDILFDPSSSDELRTSVSRWVEAGNKVSKIGKGLINDPNARKLRETHWLEAIDPQHRYGHNLLLYYDNWLKSETSQSFFHWLDVGEGKGVEMEECPRNVLQSQCVKYLESTEEREEYEVIANNGRLVYRKSHIPLETDFNSKWIFVLSTTKKLYVNQKKKGAFHHSSFISGGVASSAGRLTSKDGFLKSIWPSSGHYHPNENDFEKFVGFLQENNLDLTNVKRYMIQDDEKTEES</sequence>
<name>A0A0K9P412_ZOSMR</name>
<dbReference type="OMA" id="FHLRAFH"/>
<comment type="subcellular location">
    <subcellularLocation>
        <location evidence="2">Cytoplasm</location>
    </subcellularLocation>
    <subcellularLocation>
        <location evidence="1">Nucleus</location>
    </subcellularLocation>
</comment>
<keyword evidence="6" id="KW-1185">Reference proteome</keyword>
<protein>
    <recommendedName>
        <fullName evidence="7">Calmodulin binding protein</fullName>
    </recommendedName>
</protein>
<comment type="caution">
    <text evidence="5">The sequence shown here is derived from an EMBL/GenBank/DDBJ whole genome shotgun (WGS) entry which is preliminary data.</text>
</comment>
<evidence type="ECO:0008006" key="7">
    <source>
        <dbReference type="Google" id="ProtNLM"/>
    </source>
</evidence>
<dbReference type="Proteomes" id="UP000036987">
    <property type="component" value="Unassembled WGS sequence"/>
</dbReference>
<evidence type="ECO:0000256" key="4">
    <source>
        <dbReference type="ARBA" id="ARBA00023242"/>
    </source>
</evidence>
<dbReference type="GO" id="GO:0005634">
    <property type="term" value="C:nucleus"/>
    <property type="evidence" value="ECO:0007669"/>
    <property type="project" value="UniProtKB-SubCell"/>
</dbReference>
<evidence type="ECO:0000313" key="5">
    <source>
        <dbReference type="EMBL" id="KMZ63719.1"/>
    </source>
</evidence>
<proteinExistence type="predicted"/>
<dbReference type="AlphaFoldDB" id="A0A0K9P412"/>
<accession>A0A0K9P412</accession>
<evidence type="ECO:0000256" key="3">
    <source>
        <dbReference type="ARBA" id="ARBA00022490"/>
    </source>
</evidence>
<dbReference type="STRING" id="29655.A0A0K9P412"/>
<dbReference type="GO" id="GO:0005737">
    <property type="term" value="C:cytoplasm"/>
    <property type="evidence" value="ECO:0007669"/>
    <property type="project" value="UniProtKB-SubCell"/>
</dbReference>
<dbReference type="OrthoDB" id="7344096at2759"/>
<keyword evidence="3" id="KW-0963">Cytoplasm</keyword>
<dbReference type="EMBL" id="LFYR01001213">
    <property type="protein sequence ID" value="KMZ63719.1"/>
    <property type="molecule type" value="Genomic_DNA"/>
</dbReference>
<gene>
    <name evidence="5" type="ORF">ZOSMA_3G02040</name>
</gene>
<reference evidence="6" key="1">
    <citation type="journal article" date="2016" name="Nature">
        <title>The genome of the seagrass Zostera marina reveals angiosperm adaptation to the sea.</title>
        <authorList>
            <person name="Olsen J.L."/>
            <person name="Rouze P."/>
            <person name="Verhelst B."/>
            <person name="Lin Y.-C."/>
            <person name="Bayer T."/>
            <person name="Collen J."/>
            <person name="Dattolo E."/>
            <person name="De Paoli E."/>
            <person name="Dittami S."/>
            <person name="Maumus F."/>
            <person name="Michel G."/>
            <person name="Kersting A."/>
            <person name="Lauritano C."/>
            <person name="Lohaus R."/>
            <person name="Toepel M."/>
            <person name="Tonon T."/>
            <person name="Vanneste K."/>
            <person name="Amirebrahimi M."/>
            <person name="Brakel J."/>
            <person name="Bostroem C."/>
            <person name="Chovatia M."/>
            <person name="Grimwood J."/>
            <person name="Jenkins J.W."/>
            <person name="Jueterbock A."/>
            <person name="Mraz A."/>
            <person name="Stam W.T."/>
            <person name="Tice H."/>
            <person name="Bornberg-Bauer E."/>
            <person name="Green P.J."/>
            <person name="Pearson G.A."/>
            <person name="Procaccini G."/>
            <person name="Duarte C.M."/>
            <person name="Schmutz J."/>
            <person name="Reusch T.B.H."/>
            <person name="Van de Peer Y."/>
        </authorList>
    </citation>
    <scope>NUCLEOTIDE SEQUENCE [LARGE SCALE GENOMIC DNA]</scope>
    <source>
        <strain evidence="6">cv. Finnish</strain>
    </source>
</reference>
<evidence type="ECO:0000313" key="6">
    <source>
        <dbReference type="Proteomes" id="UP000036987"/>
    </source>
</evidence>